<gene>
    <name evidence="1" type="ORF">XELAEV_18034838mg</name>
</gene>
<accession>A0A974CGT1</accession>
<protein>
    <submittedName>
        <fullName evidence="1">Uncharacterized protein</fullName>
    </submittedName>
</protein>
<sequence length="115" mass="12939">MKFQIYADIAPATLLKRKSLAPVTRILQSHRLRYRWLFPFGLAFTLNNQAYRITNHQEGLKLLRKLRLMDALVPSSPVASQQLSPGRVSPVWTKVPISTSQPSTLQSGSQLSDPP</sequence>
<dbReference type="Gene3D" id="3.30.250.20">
    <property type="entry name" value="L1 transposable element, C-terminal domain"/>
    <property type="match status" value="1"/>
</dbReference>
<dbReference type="AlphaFoldDB" id="A0A974CGT1"/>
<dbReference type="EMBL" id="CM004478">
    <property type="protein sequence ID" value="OCT71861.1"/>
    <property type="molecule type" value="Genomic_DNA"/>
</dbReference>
<reference evidence="2" key="1">
    <citation type="journal article" date="2016" name="Nature">
        <title>Genome evolution in the allotetraploid frog Xenopus laevis.</title>
        <authorList>
            <person name="Session A.M."/>
            <person name="Uno Y."/>
            <person name="Kwon T."/>
            <person name="Chapman J.A."/>
            <person name="Toyoda A."/>
            <person name="Takahashi S."/>
            <person name="Fukui A."/>
            <person name="Hikosaka A."/>
            <person name="Suzuki A."/>
            <person name="Kondo M."/>
            <person name="van Heeringen S.J."/>
            <person name="Quigley I."/>
            <person name="Heinz S."/>
            <person name="Ogino H."/>
            <person name="Ochi H."/>
            <person name="Hellsten U."/>
            <person name="Lyons J.B."/>
            <person name="Simakov O."/>
            <person name="Putnam N."/>
            <person name="Stites J."/>
            <person name="Kuroki Y."/>
            <person name="Tanaka T."/>
            <person name="Michiue T."/>
            <person name="Watanabe M."/>
            <person name="Bogdanovic O."/>
            <person name="Lister R."/>
            <person name="Georgiou G."/>
            <person name="Paranjpe S.S."/>
            <person name="van Kruijsbergen I."/>
            <person name="Shu S."/>
            <person name="Carlson J."/>
            <person name="Kinoshita T."/>
            <person name="Ohta Y."/>
            <person name="Mawaribuchi S."/>
            <person name="Jenkins J."/>
            <person name="Grimwood J."/>
            <person name="Schmutz J."/>
            <person name="Mitros T."/>
            <person name="Mozaffari S.V."/>
            <person name="Suzuki Y."/>
            <person name="Haramoto Y."/>
            <person name="Yamamoto T.S."/>
            <person name="Takagi C."/>
            <person name="Heald R."/>
            <person name="Miller K."/>
            <person name="Haudenschild C."/>
            <person name="Kitzman J."/>
            <person name="Nakayama T."/>
            <person name="Izutsu Y."/>
            <person name="Robert J."/>
            <person name="Fortriede J."/>
            <person name="Burns K."/>
            <person name="Lotay V."/>
            <person name="Karimi K."/>
            <person name="Yasuoka Y."/>
            <person name="Dichmann D.S."/>
            <person name="Flajnik M.F."/>
            <person name="Houston D.W."/>
            <person name="Shendure J."/>
            <person name="DuPasquier L."/>
            <person name="Vize P.D."/>
            <person name="Zorn A.M."/>
            <person name="Ito M."/>
            <person name="Marcotte E.M."/>
            <person name="Wallingford J.B."/>
            <person name="Ito Y."/>
            <person name="Asashima M."/>
            <person name="Ueno N."/>
            <person name="Matsuda Y."/>
            <person name="Veenstra G.J."/>
            <person name="Fujiyama A."/>
            <person name="Harland R.M."/>
            <person name="Taira M."/>
            <person name="Rokhsar D.S."/>
        </authorList>
    </citation>
    <scope>NUCLEOTIDE SEQUENCE [LARGE SCALE GENOMIC DNA]</scope>
    <source>
        <strain evidence="2">J</strain>
    </source>
</reference>
<dbReference type="Proteomes" id="UP000694892">
    <property type="component" value="Chromosome 7L"/>
</dbReference>
<name>A0A974CGT1_XENLA</name>
<evidence type="ECO:0000313" key="2">
    <source>
        <dbReference type="Proteomes" id="UP000694892"/>
    </source>
</evidence>
<proteinExistence type="predicted"/>
<dbReference type="InterPro" id="IPR042566">
    <property type="entry name" value="L1_C"/>
</dbReference>
<organism evidence="1 2">
    <name type="scientific">Xenopus laevis</name>
    <name type="common">African clawed frog</name>
    <dbReference type="NCBI Taxonomy" id="8355"/>
    <lineage>
        <taxon>Eukaryota</taxon>
        <taxon>Metazoa</taxon>
        <taxon>Chordata</taxon>
        <taxon>Craniata</taxon>
        <taxon>Vertebrata</taxon>
        <taxon>Euteleostomi</taxon>
        <taxon>Amphibia</taxon>
        <taxon>Batrachia</taxon>
        <taxon>Anura</taxon>
        <taxon>Pipoidea</taxon>
        <taxon>Pipidae</taxon>
        <taxon>Xenopodinae</taxon>
        <taxon>Xenopus</taxon>
        <taxon>Xenopus</taxon>
    </lineage>
</organism>
<evidence type="ECO:0000313" key="1">
    <source>
        <dbReference type="EMBL" id="OCT71861.1"/>
    </source>
</evidence>